<dbReference type="NCBIfam" id="TIGR04183">
    <property type="entry name" value="Por_Secre_tail"/>
    <property type="match status" value="1"/>
</dbReference>
<evidence type="ECO:0000256" key="1">
    <source>
        <dbReference type="ARBA" id="ARBA00000798"/>
    </source>
</evidence>
<evidence type="ECO:0000256" key="4">
    <source>
        <dbReference type="ARBA" id="ARBA00022801"/>
    </source>
</evidence>
<dbReference type="SUPFAM" id="SSF56024">
    <property type="entry name" value="Phospholipase D/nuclease"/>
    <property type="match status" value="2"/>
</dbReference>
<evidence type="ECO:0000256" key="6">
    <source>
        <dbReference type="ARBA" id="ARBA00023098"/>
    </source>
</evidence>
<name>A0A6S6T8M7_9BACT</name>
<feature type="domain" description="PLD phosphodiesterase" evidence="7">
    <location>
        <begin position="222"/>
        <end position="254"/>
    </location>
</feature>
<proteinExistence type="inferred from homology"/>
<evidence type="ECO:0000256" key="2">
    <source>
        <dbReference type="ARBA" id="ARBA00008664"/>
    </source>
</evidence>
<evidence type="ECO:0000313" key="8">
    <source>
        <dbReference type="EMBL" id="CAA6817172.1"/>
    </source>
</evidence>
<dbReference type="InterPro" id="IPR026444">
    <property type="entry name" value="Secre_tail"/>
</dbReference>
<sequence>MNLSKLKEQHTMKQFLFLIFAFPSFLIAQKEILNLEQTEIEKQRFKLSWECRLNGAAGVQYGLTRDLEIGIQSTRKKGVLKHEVQLNNLEAATFYYVRPFMANGVDTLWGTLGYYSTQSNSTGEIRVLFNQGIDPLYSNGSVPYISTGGGNIENEIIRMINQATTTIDICVYNNTRSGIVTALNNASNNGVQVRYIANSGSLTSNAALSNPSPSFPVLYANAADLMHNKFMIVDAASVNSSWVWTGSCNWTYTDMYTNYNNSIAIQDQALAQAYVLEFEEMWGSSTANFDLITSKAGAQKTNNTPHTFNIGGRTVESYFSPSDNTTDEIETSFYSANNDIEFCILSYTRNELGTAMRNEHSAGTLEHGIMENINDLGSEYAWLTGQGVNLLADNHTTTLHHKYAIVDAGAIHSDPLVVTGSHNWTTAAEERNDENTLIIHDADIANLYLQEFTARWCEVKNNINCTLPFTVYSEVHRVEESEEAVTVYPNPTNGLLTLDFQDLLGAALTIKVYNSTGELLQSRVLKEQNGTYSFDLGVDISGIYFLSIQTETKIWRKSVAVIR</sequence>
<dbReference type="GO" id="GO:0006793">
    <property type="term" value="P:phosphorus metabolic process"/>
    <property type="evidence" value="ECO:0007669"/>
    <property type="project" value="UniProtKB-ARBA"/>
</dbReference>
<evidence type="ECO:0000256" key="5">
    <source>
        <dbReference type="ARBA" id="ARBA00022963"/>
    </source>
</evidence>
<dbReference type="SMART" id="SM00155">
    <property type="entry name" value="PLDc"/>
    <property type="match status" value="2"/>
</dbReference>
<dbReference type="PROSITE" id="PS50035">
    <property type="entry name" value="PLD"/>
    <property type="match status" value="1"/>
</dbReference>
<comment type="similarity">
    <text evidence="2">Belongs to the phospholipase D family.</text>
</comment>
<dbReference type="InterPro" id="IPR025202">
    <property type="entry name" value="PLD-like_dom"/>
</dbReference>
<gene>
    <name evidence="8" type="ORF">HELGO_WM42888</name>
</gene>
<evidence type="ECO:0000259" key="7">
    <source>
        <dbReference type="PROSITE" id="PS50035"/>
    </source>
</evidence>
<keyword evidence="4" id="KW-0378">Hydrolase</keyword>
<dbReference type="Pfam" id="PF18962">
    <property type="entry name" value="Por_Secre_tail"/>
    <property type="match status" value="1"/>
</dbReference>
<dbReference type="InterPro" id="IPR051406">
    <property type="entry name" value="PLD_domain"/>
</dbReference>
<keyword evidence="6" id="KW-0443">Lipid metabolism</keyword>
<dbReference type="GO" id="GO:0016042">
    <property type="term" value="P:lipid catabolic process"/>
    <property type="evidence" value="ECO:0007669"/>
    <property type="project" value="UniProtKB-KW"/>
</dbReference>
<comment type="catalytic activity">
    <reaction evidence="1">
        <text>a 1,2-diacyl-sn-glycero-3-phosphocholine + H2O = a 1,2-diacyl-sn-glycero-3-phosphate + choline + H(+)</text>
        <dbReference type="Rhea" id="RHEA:14445"/>
        <dbReference type="ChEBI" id="CHEBI:15354"/>
        <dbReference type="ChEBI" id="CHEBI:15377"/>
        <dbReference type="ChEBI" id="CHEBI:15378"/>
        <dbReference type="ChEBI" id="CHEBI:57643"/>
        <dbReference type="ChEBI" id="CHEBI:58608"/>
        <dbReference type="EC" id="3.1.4.4"/>
    </reaction>
</comment>
<protein>
    <recommendedName>
        <fullName evidence="3">phospholipase D</fullName>
        <ecNumber evidence="3">3.1.4.4</ecNumber>
    </recommendedName>
</protein>
<organism evidence="8">
    <name type="scientific">uncultured Aureispira sp</name>
    <dbReference type="NCBI Taxonomy" id="1331704"/>
    <lineage>
        <taxon>Bacteria</taxon>
        <taxon>Pseudomonadati</taxon>
        <taxon>Bacteroidota</taxon>
        <taxon>Saprospiria</taxon>
        <taxon>Saprospirales</taxon>
        <taxon>Saprospiraceae</taxon>
        <taxon>Aureispira</taxon>
        <taxon>environmental samples</taxon>
    </lineage>
</organism>
<evidence type="ECO:0000256" key="3">
    <source>
        <dbReference type="ARBA" id="ARBA00012027"/>
    </source>
</evidence>
<dbReference type="InterPro" id="IPR001736">
    <property type="entry name" value="PLipase_D/transphosphatidylase"/>
</dbReference>
<dbReference type="GO" id="GO:0004630">
    <property type="term" value="F:phospholipase D activity"/>
    <property type="evidence" value="ECO:0007669"/>
    <property type="project" value="UniProtKB-EC"/>
</dbReference>
<dbReference type="AlphaFoldDB" id="A0A6S6T8M7"/>
<dbReference type="GO" id="GO:0016891">
    <property type="term" value="F:RNA endonuclease activity producing 5'-phosphomonoesters, hydrolytic mechanism"/>
    <property type="evidence" value="ECO:0007669"/>
    <property type="project" value="TreeGrafter"/>
</dbReference>
<reference evidence="8" key="1">
    <citation type="submission" date="2020-01" db="EMBL/GenBank/DDBJ databases">
        <authorList>
            <person name="Meier V. D."/>
            <person name="Meier V D."/>
        </authorList>
    </citation>
    <scope>NUCLEOTIDE SEQUENCE</scope>
    <source>
        <strain evidence="8">HLG_WM_MAG_10</strain>
    </source>
</reference>
<dbReference type="Gene3D" id="3.30.870.10">
    <property type="entry name" value="Endonuclease Chain A"/>
    <property type="match status" value="2"/>
</dbReference>
<accession>A0A6S6T8M7</accession>
<dbReference type="EMBL" id="CACVAQ010000246">
    <property type="protein sequence ID" value="CAA6817172.1"/>
    <property type="molecule type" value="Genomic_DNA"/>
</dbReference>
<dbReference type="EC" id="3.1.4.4" evidence="3"/>
<keyword evidence="5" id="KW-0442">Lipid degradation</keyword>
<dbReference type="CDD" id="cd09116">
    <property type="entry name" value="PLDc_Nuc_like"/>
    <property type="match status" value="1"/>
</dbReference>
<dbReference type="Pfam" id="PF13091">
    <property type="entry name" value="PLDc_2"/>
    <property type="match status" value="2"/>
</dbReference>
<dbReference type="PANTHER" id="PTHR43856">
    <property type="entry name" value="CARDIOLIPIN HYDROLASE"/>
    <property type="match status" value="1"/>
</dbReference>
<dbReference type="PANTHER" id="PTHR43856:SF1">
    <property type="entry name" value="MITOCHONDRIAL CARDIOLIPIN HYDROLASE"/>
    <property type="match status" value="1"/>
</dbReference>